<feature type="transmembrane region" description="Helical" evidence="1">
    <location>
        <begin position="103"/>
        <end position="123"/>
    </location>
</feature>
<dbReference type="STRING" id="203124.Tery_0192"/>
<dbReference type="RefSeq" id="WP_011610079.1">
    <property type="nucleotide sequence ID" value="NC_008312.1"/>
</dbReference>
<feature type="transmembrane region" description="Helical" evidence="1">
    <location>
        <begin position="27"/>
        <end position="55"/>
    </location>
</feature>
<dbReference type="AlphaFoldDB" id="Q119Z2"/>
<feature type="transmembrane region" description="Helical" evidence="1">
    <location>
        <begin position="75"/>
        <end position="96"/>
    </location>
</feature>
<gene>
    <name evidence="2" type="ordered locus">Tery_0192</name>
</gene>
<evidence type="ECO:0000256" key="1">
    <source>
        <dbReference type="SAM" id="Phobius"/>
    </source>
</evidence>
<feature type="transmembrane region" description="Helical" evidence="1">
    <location>
        <begin position="153"/>
        <end position="174"/>
    </location>
</feature>
<evidence type="ECO:0000313" key="2">
    <source>
        <dbReference type="EMBL" id="ABG49682.1"/>
    </source>
</evidence>
<dbReference type="HOGENOM" id="CLU_114403_0_0_3"/>
<dbReference type="KEGG" id="ter:Tery_0192"/>
<name>Q119Z2_TRIEI</name>
<accession>Q119Z2</accession>
<keyword evidence="1" id="KW-0472">Membrane</keyword>
<dbReference type="OrthoDB" id="156858at2"/>
<keyword evidence="1" id="KW-0812">Transmembrane</keyword>
<keyword evidence="1" id="KW-1133">Transmembrane helix</keyword>
<sequence>MTNQSVIAKEKKKQKSEIRLTVNQKNWLISAHVISGAIWFGTALSILIIVVSNFNTTNGDQLYGINSVVKLLDDWVVVPAANTTLMTGALLCWLTVWGFFKFYWVITKWIITSILITFGTFWLSPWTNAMTDIADHERLKALSNPLFMFDTKAIIIGGAIQILSLVFIFIISFLKPWGRQYIIPKNNIKISDKQDQVLGGK</sequence>
<dbReference type="EMBL" id="CP000393">
    <property type="protein sequence ID" value="ABG49682.1"/>
    <property type="molecule type" value="Genomic_DNA"/>
</dbReference>
<proteinExistence type="predicted"/>
<dbReference type="eggNOG" id="COG1981">
    <property type="taxonomic scope" value="Bacteria"/>
</dbReference>
<protein>
    <recommendedName>
        <fullName evidence="3">Integral membrane protein</fullName>
    </recommendedName>
</protein>
<organism evidence="2">
    <name type="scientific">Trichodesmium erythraeum (strain IMS101)</name>
    <dbReference type="NCBI Taxonomy" id="203124"/>
    <lineage>
        <taxon>Bacteria</taxon>
        <taxon>Bacillati</taxon>
        <taxon>Cyanobacteriota</taxon>
        <taxon>Cyanophyceae</taxon>
        <taxon>Oscillatoriophycideae</taxon>
        <taxon>Oscillatoriales</taxon>
        <taxon>Microcoleaceae</taxon>
        <taxon>Trichodesmium</taxon>
    </lineage>
</organism>
<evidence type="ECO:0008006" key="3">
    <source>
        <dbReference type="Google" id="ProtNLM"/>
    </source>
</evidence>
<reference evidence="2" key="1">
    <citation type="submission" date="2006-06" db="EMBL/GenBank/DDBJ databases">
        <title>Complete sequence of Trichodesmium erythraeum IMS101.</title>
        <authorList>
            <consortium name="US DOE Joint Genome Institute"/>
            <person name="Copeland A."/>
            <person name="Lucas S."/>
            <person name="Lapidus A."/>
            <person name="Barry K."/>
            <person name="Detter J.C."/>
            <person name="Glavina del Rio T."/>
            <person name="Hammon N."/>
            <person name="Israni S."/>
            <person name="Dalin E."/>
            <person name="Tice H."/>
            <person name="Pitluck S."/>
            <person name="Kiss H."/>
            <person name="Munk A.C."/>
            <person name="Brettin T."/>
            <person name="Bruce D."/>
            <person name="Han C."/>
            <person name="Tapia R."/>
            <person name="Gilna P."/>
            <person name="Schmutz J."/>
            <person name="Larimer F."/>
            <person name="Land M."/>
            <person name="Hauser L."/>
            <person name="Kyrpides N."/>
            <person name="Kim E."/>
            <person name="Richardson P."/>
        </authorList>
    </citation>
    <scope>NUCLEOTIDE SEQUENCE [LARGE SCALE GENOMIC DNA]</scope>
    <source>
        <strain evidence="2">IMS101</strain>
    </source>
</reference>